<accession>A0A2N9L1Z0</accession>
<proteinExistence type="predicted"/>
<organism evidence="1 2">
    <name type="scientific">Candidatus Sulfuritelmatomonas gaucii</name>
    <dbReference type="NCBI Taxonomy" id="2043161"/>
    <lineage>
        <taxon>Bacteria</taxon>
        <taxon>Pseudomonadati</taxon>
        <taxon>Acidobacteriota</taxon>
        <taxon>Terriglobia</taxon>
        <taxon>Terriglobales</taxon>
        <taxon>Acidobacteriaceae</taxon>
        <taxon>Candidatus Sulfuritelmatomonas</taxon>
    </lineage>
</organism>
<gene>
    <name evidence="1" type="ORF">SBA5_10033</name>
</gene>
<evidence type="ECO:0000313" key="1">
    <source>
        <dbReference type="EMBL" id="SPE17347.1"/>
    </source>
</evidence>
<dbReference type="AlphaFoldDB" id="A0A2N9L1Z0"/>
<reference evidence="2" key="1">
    <citation type="submission" date="2018-02" db="EMBL/GenBank/DDBJ databases">
        <authorList>
            <person name="Hausmann B."/>
        </authorList>
    </citation>
    <scope>NUCLEOTIDE SEQUENCE [LARGE SCALE GENOMIC DNA]</scope>
    <source>
        <strain evidence="2">Peat soil MAG SbA5</strain>
    </source>
</reference>
<protein>
    <submittedName>
        <fullName evidence="1">Uncharacterized protein</fullName>
    </submittedName>
</protein>
<sequence length="80" mass="9154">MRETLFQFNQKQRIRSSRRVPPSVVFPSTQQTLIASTYTNEEGSCGKTGDAIIRFDPPIAALFPAMTKLARQKFSYWWPG</sequence>
<dbReference type="EMBL" id="OKRB01000001">
    <property type="protein sequence ID" value="SPE17347.1"/>
    <property type="molecule type" value="Genomic_DNA"/>
</dbReference>
<name>A0A2N9L1Z0_9BACT</name>
<dbReference type="Proteomes" id="UP000239735">
    <property type="component" value="Unassembled WGS sequence"/>
</dbReference>
<evidence type="ECO:0000313" key="2">
    <source>
        <dbReference type="Proteomes" id="UP000239735"/>
    </source>
</evidence>